<evidence type="ECO:0000256" key="1">
    <source>
        <dbReference type="SAM" id="MobiDB-lite"/>
    </source>
</evidence>
<feature type="region of interest" description="Disordered" evidence="1">
    <location>
        <begin position="28"/>
        <end position="273"/>
    </location>
</feature>
<feature type="compositionally biased region" description="Basic and acidic residues" evidence="1">
    <location>
        <begin position="218"/>
        <end position="232"/>
    </location>
</feature>
<dbReference type="KEGG" id="hir:HETIRDRAFT_115641"/>
<reference evidence="2 3" key="1">
    <citation type="journal article" date="2012" name="New Phytol.">
        <title>Insight into trade-off between wood decay and parasitism from the genome of a fungal forest pathogen.</title>
        <authorList>
            <person name="Olson A."/>
            <person name="Aerts A."/>
            <person name="Asiegbu F."/>
            <person name="Belbahri L."/>
            <person name="Bouzid O."/>
            <person name="Broberg A."/>
            <person name="Canback B."/>
            <person name="Coutinho P.M."/>
            <person name="Cullen D."/>
            <person name="Dalman K."/>
            <person name="Deflorio G."/>
            <person name="van Diepen L.T."/>
            <person name="Dunand C."/>
            <person name="Duplessis S."/>
            <person name="Durling M."/>
            <person name="Gonthier P."/>
            <person name="Grimwood J."/>
            <person name="Fossdal C.G."/>
            <person name="Hansson D."/>
            <person name="Henrissat B."/>
            <person name="Hietala A."/>
            <person name="Himmelstrand K."/>
            <person name="Hoffmeister D."/>
            <person name="Hogberg N."/>
            <person name="James T.Y."/>
            <person name="Karlsson M."/>
            <person name="Kohler A."/>
            <person name="Kues U."/>
            <person name="Lee Y.H."/>
            <person name="Lin Y.C."/>
            <person name="Lind M."/>
            <person name="Lindquist E."/>
            <person name="Lombard V."/>
            <person name="Lucas S."/>
            <person name="Lunden K."/>
            <person name="Morin E."/>
            <person name="Murat C."/>
            <person name="Park J."/>
            <person name="Raffaello T."/>
            <person name="Rouze P."/>
            <person name="Salamov A."/>
            <person name="Schmutz J."/>
            <person name="Solheim H."/>
            <person name="Stahlberg J."/>
            <person name="Velez H."/>
            <person name="de Vries R.P."/>
            <person name="Wiebenga A."/>
            <person name="Woodward S."/>
            <person name="Yakovlev I."/>
            <person name="Garbelotto M."/>
            <person name="Martin F."/>
            <person name="Grigoriev I.V."/>
            <person name="Stenlid J."/>
        </authorList>
    </citation>
    <scope>NUCLEOTIDE SEQUENCE [LARGE SCALE GENOMIC DNA]</scope>
    <source>
        <strain evidence="2 3">TC 32-1</strain>
    </source>
</reference>
<evidence type="ECO:0000313" key="3">
    <source>
        <dbReference type="Proteomes" id="UP000030671"/>
    </source>
</evidence>
<dbReference type="RefSeq" id="XP_009546659.1">
    <property type="nucleotide sequence ID" value="XM_009548364.1"/>
</dbReference>
<dbReference type="eggNOG" id="ENOG502S0AG">
    <property type="taxonomic scope" value="Eukaryota"/>
</dbReference>
<feature type="compositionally biased region" description="Basic residues" evidence="1">
    <location>
        <begin position="140"/>
        <end position="150"/>
    </location>
</feature>
<feature type="compositionally biased region" description="Basic and acidic residues" evidence="1">
    <location>
        <begin position="90"/>
        <end position="100"/>
    </location>
</feature>
<evidence type="ECO:0000313" key="2">
    <source>
        <dbReference type="EMBL" id="ETW82094.1"/>
    </source>
</evidence>
<name>W4K8L5_HETIT</name>
<dbReference type="InterPro" id="IPR037647">
    <property type="entry name" value="HIRIP3"/>
</dbReference>
<feature type="region of interest" description="Disordered" evidence="1">
    <location>
        <begin position="356"/>
        <end position="407"/>
    </location>
</feature>
<dbReference type="AlphaFoldDB" id="W4K8L5"/>
<dbReference type="HOGENOM" id="CLU_050251_0_0_1"/>
<dbReference type="PANTHER" id="PTHR15410:SF2">
    <property type="entry name" value="HIRA-INTERACTING PROTEIN 3"/>
    <property type="match status" value="1"/>
</dbReference>
<feature type="compositionally biased region" description="Low complexity" evidence="1">
    <location>
        <begin position="194"/>
        <end position="208"/>
    </location>
</feature>
<dbReference type="GeneID" id="20666492"/>
<evidence type="ECO:0008006" key="4">
    <source>
        <dbReference type="Google" id="ProtNLM"/>
    </source>
</evidence>
<dbReference type="EMBL" id="KI925458">
    <property type="protein sequence ID" value="ETW82094.1"/>
    <property type="molecule type" value="Genomic_DNA"/>
</dbReference>
<dbReference type="InParanoid" id="W4K8L5"/>
<protein>
    <recommendedName>
        <fullName evidence="4">Histone chaperone domain-containing protein</fullName>
    </recommendedName>
</protein>
<dbReference type="GO" id="GO:0005634">
    <property type="term" value="C:nucleus"/>
    <property type="evidence" value="ECO:0007669"/>
    <property type="project" value="TreeGrafter"/>
</dbReference>
<keyword evidence="3" id="KW-1185">Reference proteome</keyword>
<dbReference type="Proteomes" id="UP000030671">
    <property type="component" value="Unassembled WGS sequence"/>
</dbReference>
<dbReference type="OrthoDB" id="552755at2759"/>
<proteinExistence type="predicted"/>
<organism evidence="2 3">
    <name type="scientific">Heterobasidion irregulare (strain TC 32-1)</name>
    <dbReference type="NCBI Taxonomy" id="747525"/>
    <lineage>
        <taxon>Eukaryota</taxon>
        <taxon>Fungi</taxon>
        <taxon>Dikarya</taxon>
        <taxon>Basidiomycota</taxon>
        <taxon>Agaricomycotina</taxon>
        <taxon>Agaricomycetes</taxon>
        <taxon>Russulales</taxon>
        <taxon>Bondarzewiaceae</taxon>
        <taxon>Heterobasidion</taxon>
        <taxon>Heterobasidion annosum species complex</taxon>
    </lineage>
</organism>
<feature type="compositionally biased region" description="Basic and acidic residues" evidence="1">
    <location>
        <begin position="164"/>
        <end position="173"/>
    </location>
</feature>
<feature type="compositionally biased region" description="Basic residues" evidence="1">
    <location>
        <begin position="244"/>
        <end position="262"/>
    </location>
</feature>
<gene>
    <name evidence="2" type="ORF">HETIRDRAFT_115641</name>
</gene>
<dbReference type="PANTHER" id="PTHR15410">
    <property type="entry name" value="HIRA-INTERACTING PROTEIN 3"/>
    <property type="match status" value="1"/>
</dbReference>
<feature type="compositionally biased region" description="Basic and acidic residues" evidence="1">
    <location>
        <begin position="107"/>
        <end position="125"/>
    </location>
</feature>
<sequence length="407" mass="45050">MSVPNIEEICKCAHDIVIKARKARTLSALTPRLIRESVEKSLSLEPGALDEKRYKKALKGAIEDAKSEDLPEQDTESDQGSTPDKKRARKATEEDKEAKRTPSSKKSMKDRESSPKKAFKSKEIIEDSDDNEDPAPPSPKKPRKGRKRSVSHLFFNLIPAEYHLQNDADDKPPKTQTAKSRKQPVVDEDAEAGPSKTDPTSSVPSSSTRVAANDPDDSDKADQASSRTKSESELSVLIDDSPKPRSRKRKSVTKKPKQKRSKTSSQTLSKDEQAVARLKSIVVACGARKIWSKEFSGLDKPSQQVARLRSILSDLGMIGRPSLEQAKAIKEKRELAKELADVQQFGQAVAAGKPFQTRFGRSRAKAEDDEEAKEKQTEEESEAEVPTKNAARRSIMAFLGDQSDDDD</sequence>
<accession>W4K8L5</accession>